<reference evidence="1 2" key="1">
    <citation type="journal article" date="2013" name="Genome Announc.">
        <title>Draft Genome Sequence of Sphingobium ummariense Strain RL-3, a Hexachlorocyclohexane-Degrading Bacterium.</title>
        <authorList>
            <person name="Kohli P."/>
            <person name="Dua A."/>
            <person name="Sangwan N."/>
            <person name="Oldach P."/>
            <person name="Khurana J.P."/>
            <person name="Lal R."/>
        </authorList>
    </citation>
    <scope>NUCLEOTIDE SEQUENCE [LARGE SCALE GENOMIC DNA]</scope>
    <source>
        <strain evidence="1 2">RL-3</strain>
    </source>
</reference>
<protein>
    <submittedName>
        <fullName evidence="1">Uncharacterized protein</fullName>
    </submittedName>
</protein>
<dbReference type="EMBL" id="AUWY01000074">
    <property type="protein sequence ID" value="EQB32235.1"/>
    <property type="molecule type" value="Genomic_DNA"/>
</dbReference>
<keyword evidence="2" id="KW-1185">Reference proteome</keyword>
<gene>
    <name evidence="1" type="ORF">M529_10555</name>
</gene>
<dbReference type="RefSeq" id="WP_021317930.1">
    <property type="nucleotide sequence ID" value="NZ_AUWY01000074.1"/>
</dbReference>
<name>T0ITS4_9SPHN</name>
<evidence type="ECO:0000313" key="2">
    <source>
        <dbReference type="Proteomes" id="UP000015523"/>
    </source>
</evidence>
<proteinExistence type="predicted"/>
<dbReference type="STRING" id="1346791.M529_10555"/>
<dbReference type="PATRIC" id="fig|1346791.3.peg.2031"/>
<dbReference type="AlphaFoldDB" id="T0ITS4"/>
<accession>T0ITS4</accession>
<comment type="caution">
    <text evidence="1">The sequence shown here is derived from an EMBL/GenBank/DDBJ whole genome shotgun (WGS) entry which is preliminary data.</text>
</comment>
<dbReference type="Proteomes" id="UP000015523">
    <property type="component" value="Unassembled WGS sequence"/>
</dbReference>
<sequence>MERFEYLDRRRQAALNQAVVADCAKERGRLEDLARAYSKIIGVLKREADSQAGS</sequence>
<organism evidence="1 2">
    <name type="scientific">Sphingobium ummariense RL-3</name>
    <dbReference type="NCBI Taxonomy" id="1346791"/>
    <lineage>
        <taxon>Bacteria</taxon>
        <taxon>Pseudomonadati</taxon>
        <taxon>Pseudomonadota</taxon>
        <taxon>Alphaproteobacteria</taxon>
        <taxon>Sphingomonadales</taxon>
        <taxon>Sphingomonadaceae</taxon>
        <taxon>Sphingobium</taxon>
    </lineage>
</organism>
<evidence type="ECO:0000313" key="1">
    <source>
        <dbReference type="EMBL" id="EQB32235.1"/>
    </source>
</evidence>